<organism evidence="4 5">
    <name type="scientific">Streptomyces virginiae</name>
    <name type="common">Streptomyces cinnamonensis</name>
    <dbReference type="NCBI Taxonomy" id="1961"/>
    <lineage>
        <taxon>Bacteria</taxon>
        <taxon>Bacillati</taxon>
        <taxon>Actinomycetota</taxon>
        <taxon>Actinomycetes</taxon>
        <taxon>Kitasatosporales</taxon>
        <taxon>Streptomycetaceae</taxon>
        <taxon>Streptomyces</taxon>
    </lineage>
</organism>
<keyword evidence="1" id="KW-0645">Protease</keyword>
<keyword evidence="2" id="KW-0378">Hydrolase</keyword>
<sequence length="80" mass="9260">MTMRVTIRHSWRGDLTVDLVAPDGTYYRLKDSSYWNWSDDVVDTYTVNTSAKSANGLWMLRVQDATKNDSGYIDTFRLAF</sequence>
<dbReference type="EMBL" id="LGUV01000390">
    <property type="protein sequence ID" value="KOG44317.1"/>
    <property type="molecule type" value="Genomic_DNA"/>
</dbReference>
<gene>
    <name evidence="4" type="ORF">ADK75_36345</name>
</gene>
<evidence type="ECO:0000313" key="4">
    <source>
        <dbReference type="EMBL" id="KOG44317.1"/>
    </source>
</evidence>
<reference evidence="5" key="1">
    <citation type="submission" date="2015-07" db="EMBL/GenBank/DDBJ databases">
        <authorList>
            <consortium name="Consortium for Microbial Forensics and Genomics (microFORGE)"/>
            <person name="Knight B.M."/>
            <person name="Roberts D.P."/>
            <person name="Lin D."/>
            <person name="Hari K."/>
            <person name="Fletcher J."/>
            <person name="Melcher U."/>
            <person name="Blagden T."/>
            <person name="Winegar R.A."/>
        </authorList>
    </citation>
    <scope>NUCLEOTIDE SEQUENCE [LARGE SCALE GENOMIC DNA]</scope>
    <source>
        <strain evidence="5">NRRL B-1447</strain>
    </source>
</reference>
<dbReference type="Gene3D" id="2.60.120.260">
    <property type="entry name" value="Galactose-binding domain-like"/>
    <property type="match status" value="1"/>
</dbReference>
<evidence type="ECO:0000256" key="2">
    <source>
        <dbReference type="ARBA" id="ARBA00022801"/>
    </source>
</evidence>
<dbReference type="InterPro" id="IPR002884">
    <property type="entry name" value="P_dom"/>
</dbReference>
<comment type="caution">
    <text evidence="4">The sequence shown here is derived from an EMBL/GenBank/DDBJ whole genome shotgun (WGS) entry which is preliminary data.</text>
</comment>
<dbReference type="Proteomes" id="UP000037084">
    <property type="component" value="Unassembled WGS sequence"/>
</dbReference>
<evidence type="ECO:0000313" key="5">
    <source>
        <dbReference type="Proteomes" id="UP000037084"/>
    </source>
</evidence>
<accession>A0A0L8M1L8</accession>
<protein>
    <recommendedName>
        <fullName evidence="3">P/Homo B domain-containing protein</fullName>
    </recommendedName>
</protein>
<dbReference type="AlphaFoldDB" id="A0A0L8M1L8"/>
<dbReference type="InterPro" id="IPR008979">
    <property type="entry name" value="Galactose-bd-like_sf"/>
</dbReference>
<dbReference type="SUPFAM" id="SSF49785">
    <property type="entry name" value="Galactose-binding domain-like"/>
    <property type="match status" value="1"/>
</dbReference>
<dbReference type="PROSITE" id="PS51829">
    <property type="entry name" value="P_HOMO_B"/>
    <property type="match status" value="1"/>
</dbReference>
<evidence type="ECO:0000256" key="1">
    <source>
        <dbReference type="ARBA" id="ARBA00022670"/>
    </source>
</evidence>
<dbReference type="GO" id="GO:0006508">
    <property type="term" value="P:proteolysis"/>
    <property type="evidence" value="ECO:0007669"/>
    <property type="project" value="UniProtKB-KW"/>
</dbReference>
<feature type="domain" description="P/Homo B" evidence="3">
    <location>
        <begin position="1"/>
        <end position="80"/>
    </location>
</feature>
<dbReference type="GO" id="GO:0004252">
    <property type="term" value="F:serine-type endopeptidase activity"/>
    <property type="evidence" value="ECO:0007669"/>
    <property type="project" value="InterPro"/>
</dbReference>
<name>A0A0L8M1L8_STRVG</name>
<proteinExistence type="predicted"/>
<dbReference type="RefSeq" id="WP_248843593.1">
    <property type="nucleotide sequence ID" value="NZ_LGUV01000390.1"/>
</dbReference>
<evidence type="ECO:0000259" key="3">
    <source>
        <dbReference type="PROSITE" id="PS51829"/>
    </source>
</evidence>
<dbReference type="Pfam" id="PF01483">
    <property type="entry name" value="P_proprotein"/>
    <property type="match status" value="1"/>
</dbReference>